<comment type="caution">
    <text evidence="1">The sequence shown here is derived from an EMBL/GenBank/DDBJ whole genome shotgun (WGS) entry which is preliminary data.</text>
</comment>
<dbReference type="GO" id="GO:0003964">
    <property type="term" value="F:RNA-directed DNA polymerase activity"/>
    <property type="evidence" value="ECO:0007669"/>
    <property type="project" value="UniProtKB-KW"/>
</dbReference>
<keyword evidence="1" id="KW-0695">RNA-directed DNA polymerase</keyword>
<dbReference type="AlphaFoldDB" id="A0AAV1QDT2"/>
<reference evidence="1 2" key="1">
    <citation type="submission" date="2024-01" db="EMBL/GenBank/DDBJ databases">
        <authorList>
            <person name="Alioto T."/>
            <person name="Alioto T."/>
            <person name="Gomez Garrido J."/>
        </authorList>
    </citation>
    <scope>NUCLEOTIDE SEQUENCE [LARGE SCALE GENOMIC DNA]</scope>
</reference>
<keyword evidence="1" id="KW-0808">Transferase</keyword>
<feature type="non-terminal residue" evidence="1">
    <location>
        <position position="1"/>
    </location>
</feature>
<keyword evidence="1" id="KW-0548">Nucleotidyltransferase</keyword>
<gene>
    <name evidence="1" type="ORF">FSCOSCO3_A009748</name>
</gene>
<keyword evidence="2" id="KW-1185">Reference proteome</keyword>
<accession>A0AAV1QDT2</accession>
<dbReference type="EMBL" id="CAWUFR010000971">
    <property type="protein sequence ID" value="CAK6982226.1"/>
    <property type="molecule type" value="Genomic_DNA"/>
</dbReference>
<protein>
    <submittedName>
        <fullName evidence="1">RNA-directed DNA polymerase from mobile element jockey</fullName>
    </submittedName>
</protein>
<proteinExistence type="predicted"/>
<organism evidence="1 2">
    <name type="scientific">Scomber scombrus</name>
    <name type="common">Atlantic mackerel</name>
    <name type="synonym">Scomber vernalis</name>
    <dbReference type="NCBI Taxonomy" id="13677"/>
    <lineage>
        <taxon>Eukaryota</taxon>
        <taxon>Metazoa</taxon>
        <taxon>Chordata</taxon>
        <taxon>Craniata</taxon>
        <taxon>Vertebrata</taxon>
        <taxon>Euteleostomi</taxon>
        <taxon>Actinopterygii</taxon>
        <taxon>Neopterygii</taxon>
        <taxon>Teleostei</taxon>
        <taxon>Neoteleostei</taxon>
        <taxon>Acanthomorphata</taxon>
        <taxon>Pelagiaria</taxon>
        <taxon>Scombriformes</taxon>
        <taxon>Scombridae</taxon>
        <taxon>Scomber</taxon>
    </lineage>
</organism>
<evidence type="ECO:0000313" key="2">
    <source>
        <dbReference type="Proteomes" id="UP001314229"/>
    </source>
</evidence>
<name>A0AAV1QDT2_SCOSC</name>
<evidence type="ECO:0000313" key="1">
    <source>
        <dbReference type="EMBL" id="CAK6982226.1"/>
    </source>
</evidence>
<sequence>AELKRPQPQIHSVHQWLEDSTAQLQGSLNERVEVITDYIKFCISSTILVKAIKKYLNSKPWITPHIIHSLREKQNAFQQQDWISLKSI</sequence>
<dbReference type="Proteomes" id="UP001314229">
    <property type="component" value="Unassembled WGS sequence"/>
</dbReference>